<feature type="region of interest" description="Disordered" evidence="3">
    <location>
        <begin position="433"/>
        <end position="452"/>
    </location>
</feature>
<dbReference type="InterPro" id="IPR003137">
    <property type="entry name" value="PA_domain"/>
</dbReference>
<dbReference type="STRING" id="157072.A0A024U0Z8"/>
<dbReference type="RefSeq" id="XP_008871843.1">
    <property type="nucleotide sequence ID" value="XM_008873621.1"/>
</dbReference>
<feature type="compositionally biased region" description="Polar residues" evidence="3">
    <location>
        <begin position="332"/>
        <end position="344"/>
    </location>
</feature>
<dbReference type="Pfam" id="PF02225">
    <property type="entry name" value="PA"/>
    <property type="match status" value="2"/>
</dbReference>
<dbReference type="Gene3D" id="3.50.30.30">
    <property type="match status" value="2"/>
</dbReference>
<name>A0A024U0Z8_9STRA</name>
<dbReference type="GeneID" id="20085072"/>
<feature type="region of interest" description="Disordered" evidence="3">
    <location>
        <begin position="724"/>
        <end position="746"/>
    </location>
</feature>
<feature type="compositionally biased region" description="Low complexity" evidence="3">
    <location>
        <begin position="724"/>
        <end position="734"/>
    </location>
</feature>
<dbReference type="PANTHER" id="PTHR22702:SF1">
    <property type="entry name" value="PROTEASE-ASSOCIATED DOMAIN-CONTAINING PROTEIN 1"/>
    <property type="match status" value="1"/>
</dbReference>
<feature type="region of interest" description="Disordered" evidence="3">
    <location>
        <begin position="330"/>
        <end position="354"/>
    </location>
</feature>
<dbReference type="AlphaFoldDB" id="A0A024U0Z8"/>
<organism evidence="5">
    <name type="scientific">Aphanomyces invadans</name>
    <dbReference type="NCBI Taxonomy" id="157072"/>
    <lineage>
        <taxon>Eukaryota</taxon>
        <taxon>Sar</taxon>
        <taxon>Stramenopiles</taxon>
        <taxon>Oomycota</taxon>
        <taxon>Saprolegniomycetes</taxon>
        <taxon>Saprolegniales</taxon>
        <taxon>Verrucalvaceae</taxon>
        <taxon>Aphanomyces</taxon>
    </lineage>
</organism>
<feature type="domain" description="PA" evidence="4">
    <location>
        <begin position="911"/>
        <end position="997"/>
    </location>
</feature>
<evidence type="ECO:0000256" key="1">
    <source>
        <dbReference type="ARBA" id="ARBA00022729"/>
    </source>
</evidence>
<accession>A0A024U0Z8</accession>
<evidence type="ECO:0000313" key="5">
    <source>
        <dbReference type="EMBL" id="ETV99287.1"/>
    </source>
</evidence>
<dbReference type="InterPro" id="IPR046450">
    <property type="entry name" value="PA_dom_sf"/>
</dbReference>
<dbReference type="EMBL" id="KI913967">
    <property type="protein sequence ID" value="ETV99287.1"/>
    <property type="molecule type" value="Genomic_DNA"/>
</dbReference>
<evidence type="ECO:0000259" key="4">
    <source>
        <dbReference type="Pfam" id="PF02225"/>
    </source>
</evidence>
<dbReference type="OrthoDB" id="206201at2759"/>
<feature type="domain" description="PA" evidence="4">
    <location>
        <begin position="1079"/>
        <end position="1160"/>
    </location>
</feature>
<dbReference type="SUPFAM" id="SSF52025">
    <property type="entry name" value="PA domain"/>
    <property type="match status" value="1"/>
</dbReference>
<dbReference type="Gene3D" id="2.30.42.10">
    <property type="match status" value="1"/>
</dbReference>
<gene>
    <name evidence="5" type="ORF">H310_08022</name>
</gene>
<keyword evidence="2" id="KW-0325">Glycoprotein</keyword>
<reference evidence="5" key="1">
    <citation type="submission" date="2013-12" db="EMBL/GenBank/DDBJ databases">
        <title>The Genome Sequence of Aphanomyces invadans NJM9701.</title>
        <authorList>
            <consortium name="The Broad Institute Genomics Platform"/>
            <person name="Russ C."/>
            <person name="Tyler B."/>
            <person name="van West P."/>
            <person name="Dieguez-Uribeondo J."/>
            <person name="Young S.K."/>
            <person name="Zeng Q."/>
            <person name="Gargeya S."/>
            <person name="Fitzgerald M."/>
            <person name="Abouelleil A."/>
            <person name="Alvarado L."/>
            <person name="Chapman S.B."/>
            <person name="Gainer-Dewar J."/>
            <person name="Goldberg J."/>
            <person name="Griggs A."/>
            <person name="Gujja S."/>
            <person name="Hansen M."/>
            <person name="Howarth C."/>
            <person name="Imamovic A."/>
            <person name="Ireland A."/>
            <person name="Larimer J."/>
            <person name="McCowan C."/>
            <person name="Murphy C."/>
            <person name="Pearson M."/>
            <person name="Poon T.W."/>
            <person name="Priest M."/>
            <person name="Roberts A."/>
            <person name="Saif S."/>
            <person name="Shea T."/>
            <person name="Sykes S."/>
            <person name="Wortman J."/>
            <person name="Nusbaum C."/>
            <person name="Birren B."/>
        </authorList>
    </citation>
    <scope>NUCLEOTIDE SEQUENCE [LARGE SCALE GENOMIC DNA]</scope>
    <source>
        <strain evidence="5">NJM9701</strain>
    </source>
</reference>
<keyword evidence="1" id="KW-0732">Signal</keyword>
<dbReference type="eggNOG" id="ENOG502S0E0">
    <property type="taxonomic scope" value="Eukaryota"/>
</dbReference>
<evidence type="ECO:0000256" key="3">
    <source>
        <dbReference type="SAM" id="MobiDB-lite"/>
    </source>
</evidence>
<dbReference type="VEuPathDB" id="FungiDB:H310_08022"/>
<sequence length="1191" mass="127175">MRGRRILGAVCLLAQTASNLYFEVPFTLEKYAMTAVLVNESVQLRVHDVFDVGSQVCNASSTSTSRLDSTHAKAFQLVAAPSDRLVAVDARLVSIKSFEEIAESGAGTSHIVPLFRDADDDEVRVLSGFVRLTIAHPSSITFEPTQSRRSTAVHTKHADTPYANVAADDPDDALRFRVPFEDLVRMRCRVEAVYVQSAEAVHLRVASLDPVLPPAESLGIAVTDRLVAADKTPIALQQLDALLDGEPGTRALLPLVDNAGQGNQLSGFVLVEVLNATTIVFEPFEPSRVAALKQLAAANPSHPQVLIRDEASFAAPAGVPEAATRFHGTVAANGSTSVETTSSKPTHRPKSDVYQLPLVVNIAQDDDDDSLRADGQGNDVADAIGSSRHHMQPTDGAALVNHSTRVEINVPAASSASPSSDHAALTDAAIAHDDGDEPVRDGSGSRSAPTEPASAIITPVRIEDNPHVAVDSLPSAHVMETAPELPVQVLSVADQRKLGAAFEFDVVFPTKTRLGINWNADVGDRTVIDSVEPHSPAAALDCLEPRDHLIAINGVNVRALGPTGVVPVYISSSWPKTLRFGVEPATAVALPPAASDNKTETPAPLPTAARHHDFPLAAHADVPGLRRQGVAFWYEVTLPDVQSPVGIYWDLNAADFRTVVHGLEPGSVAHRLNVMEKGDQLLFVNEDNVTALGPRDALAHYKATSPPRTLLLYAPPVDVDEVTTESLPPSTSLSNAHHLAEGDASGAAAVQDPVEEARREAWQLVPLSTVRSKRQAGEIVQYEIQVAAPGPIGIVWDRQIATTTVVKAVESHCRFPTVAVRDQLVGINDKNVSLMGPHQVVVWYTQAAFPKRLVFRTARGSANSRDDAGITADEPQITRLVVQAPPVLKDWVVPLDVAEWSTSMASTNVTLVAASPVSSCFKLRLPPAALGDVVIVVAIRGGCSFTDKAHHVLHAKGDGVVLANNVAGPGTFPRNMPRVDVLPLPVAMMPRDEGDMLLAVLEFERASATWERMPASKLAPPLPTPRLDHSNVDLEDSSAPQMASLMLWHVSQNASTTTLIEYIPALFGTPVRESQPFQVVYSTPIQTACHRDDITVRGKGSVVVIRRGACSFGAKAKVVQQLGAHGMIVVSTDDAPVVLASEDTDVSIWAISIGRRDGDKVQEILATSMSANTPILLRFMPGPQLDPQGAT</sequence>
<proteinExistence type="predicted"/>
<dbReference type="InterPro" id="IPR036034">
    <property type="entry name" value="PDZ_sf"/>
</dbReference>
<protein>
    <recommendedName>
        <fullName evidence="4">PA domain-containing protein</fullName>
    </recommendedName>
</protein>
<dbReference type="PANTHER" id="PTHR22702">
    <property type="entry name" value="PROTEASE-ASSOCIATED DOMAIN-CONTAINING PROTEIN"/>
    <property type="match status" value="1"/>
</dbReference>
<feature type="region of interest" description="Disordered" evidence="3">
    <location>
        <begin position="367"/>
        <end position="394"/>
    </location>
</feature>
<evidence type="ECO:0000256" key="2">
    <source>
        <dbReference type="ARBA" id="ARBA00023180"/>
    </source>
</evidence>
<dbReference type="SUPFAM" id="SSF50156">
    <property type="entry name" value="PDZ domain-like"/>
    <property type="match status" value="2"/>
</dbReference>